<dbReference type="Pfam" id="PF05485">
    <property type="entry name" value="THAP"/>
    <property type="match status" value="1"/>
</dbReference>
<reference evidence="6 7" key="1">
    <citation type="submission" date="2023-01" db="EMBL/GenBank/DDBJ databases">
        <authorList>
            <person name="Whitehead M."/>
        </authorList>
    </citation>
    <scope>NUCLEOTIDE SEQUENCE [LARGE SCALE GENOMIC DNA]</scope>
</reference>
<evidence type="ECO:0000259" key="5">
    <source>
        <dbReference type="Pfam" id="PF05485"/>
    </source>
</evidence>
<evidence type="ECO:0000256" key="1">
    <source>
        <dbReference type="ARBA" id="ARBA00022723"/>
    </source>
</evidence>
<keyword evidence="7" id="KW-1185">Reference proteome</keyword>
<organism evidence="6 7">
    <name type="scientific">Macrosiphum euphorbiae</name>
    <name type="common">potato aphid</name>
    <dbReference type="NCBI Taxonomy" id="13131"/>
    <lineage>
        <taxon>Eukaryota</taxon>
        <taxon>Metazoa</taxon>
        <taxon>Ecdysozoa</taxon>
        <taxon>Arthropoda</taxon>
        <taxon>Hexapoda</taxon>
        <taxon>Insecta</taxon>
        <taxon>Pterygota</taxon>
        <taxon>Neoptera</taxon>
        <taxon>Paraneoptera</taxon>
        <taxon>Hemiptera</taxon>
        <taxon>Sternorrhyncha</taxon>
        <taxon>Aphidomorpha</taxon>
        <taxon>Aphidoidea</taxon>
        <taxon>Aphididae</taxon>
        <taxon>Macrosiphini</taxon>
        <taxon>Macrosiphum</taxon>
    </lineage>
</organism>
<dbReference type="GO" id="GO:0008270">
    <property type="term" value="F:zinc ion binding"/>
    <property type="evidence" value="ECO:0007669"/>
    <property type="project" value="UniProtKB-KW"/>
</dbReference>
<keyword evidence="2" id="KW-0863">Zinc-finger</keyword>
<evidence type="ECO:0000313" key="6">
    <source>
        <dbReference type="EMBL" id="CAI6352455.1"/>
    </source>
</evidence>
<evidence type="ECO:0000256" key="4">
    <source>
        <dbReference type="ARBA" id="ARBA00023125"/>
    </source>
</evidence>
<gene>
    <name evidence="6" type="ORF">MEUPH1_LOCUS8694</name>
</gene>
<dbReference type="SUPFAM" id="SSF57716">
    <property type="entry name" value="Glucocorticoid receptor-like (DNA-binding domain)"/>
    <property type="match status" value="1"/>
</dbReference>
<dbReference type="Proteomes" id="UP001160148">
    <property type="component" value="Unassembled WGS sequence"/>
</dbReference>
<keyword evidence="1" id="KW-0479">Metal-binding</keyword>
<proteinExistence type="predicted"/>
<evidence type="ECO:0000256" key="2">
    <source>
        <dbReference type="ARBA" id="ARBA00022771"/>
    </source>
</evidence>
<dbReference type="AlphaFoldDB" id="A0AAV0W9A3"/>
<comment type="caution">
    <text evidence="6">The sequence shown here is derived from an EMBL/GenBank/DDBJ whole genome shotgun (WGS) entry which is preliminary data.</text>
</comment>
<dbReference type="GO" id="GO:0003677">
    <property type="term" value="F:DNA binding"/>
    <property type="evidence" value="ECO:0007669"/>
    <property type="project" value="UniProtKB-KW"/>
</dbReference>
<name>A0AAV0W9A3_9HEMI</name>
<evidence type="ECO:0000313" key="7">
    <source>
        <dbReference type="Proteomes" id="UP001160148"/>
    </source>
</evidence>
<feature type="domain" description="THAP-type" evidence="5">
    <location>
        <begin position="4"/>
        <end position="66"/>
    </location>
</feature>
<dbReference type="EMBL" id="CARXXK010000002">
    <property type="protein sequence ID" value="CAI6352455.1"/>
    <property type="molecule type" value="Genomic_DNA"/>
</dbReference>
<accession>A0AAV0W9A3</accession>
<protein>
    <recommendedName>
        <fullName evidence="5">THAP-type domain-containing protein</fullName>
    </recommendedName>
</protein>
<sequence length="112" mass="12807">MKYLKKKWVQACEGPSYMKDINISTARACSKHFEPSNYIEKLPIKKLLGWSPKHYRVLKCDAVPSICLPSQSGVKKTLFKAISPRKITPKNRPKNTLKVIPKHKLKMTPSKS</sequence>
<keyword evidence="4" id="KW-0238">DNA-binding</keyword>
<dbReference type="InterPro" id="IPR006612">
    <property type="entry name" value="THAP_Znf"/>
</dbReference>
<keyword evidence="3" id="KW-0862">Zinc</keyword>
<evidence type="ECO:0000256" key="3">
    <source>
        <dbReference type="ARBA" id="ARBA00022833"/>
    </source>
</evidence>